<evidence type="ECO:0000313" key="6">
    <source>
        <dbReference type="Proteomes" id="UP000017119"/>
    </source>
</evidence>
<keyword evidence="2" id="KW-0680">Restriction system</keyword>
<feature type="domain" description="Type I restriction modification DNA specificity" evidence="4">
    <location>
        <begin position="8"/>
        <end position="184"/>
    </location>
</feature>
<dbReference type="Gene3D" id="3.90.220.20">
    <property type="entry name" value="DNA methylase specificity domains"/>
    <property type="match status" value="1"/>
</dbReference>
<evidence type="ECO:0000259" key="4">
    <source>
        <dbReference type="Pfam" id="PF01420"/>
    </source>
</evidence>
<dbReference type="SUPFAM" id="SSF116734">
    <property type="entry name" value="DNA methylase specificity domain"/>
    <property type="match status" value="1"/>
</dbReference>
<dbReference type="CDD" id="cd17258">
    <property type="entry name" value="RMtype1_S_Sau13435ORF2165P-TRD1-CR1_like"/>
    <property type="match status" value="1"/>
</dbReference>
<dbReference type="InterPro" id="IPR052021">
    <property type="entry name" value="Type-I_RS_S_subunit"/>
</dbReference>
<dbReference type="GO" id="GO:0003677">
    <property type="term" value="F:DNA binding"/>
    <property type="evidence" value="ECO:0007669"/>
    <property type="project" value="UniProtKB-KW"/>
</dbReference>
<accession>U5ND40</accession>
<reference evidence="5 6" key="1">
    <citation type="journal article" date="2013" name="Genome Announc.">
        <title>Genome Sequence of Mycoplasma parvum (Formerly Eperythrozoon parvum), a Diminutive Hemoplasma of the Pig.</title>
        <authorList>
            <person name="do Nascimento N.C."/>
            <person name="Dos Santos A.P."/>
            <person name="Chu Y."/>
            <person name="Guimaraes A.M."/>
            <person name="Pagliaro A."/>
            <person name="Messick J.B."/>
        </authorList>
    </citation>
    <scope>NUCLEOTIDE SEQUENCE [LARGE SCALE GENOMIC DNA]</scope>
    <source>
        <strain evidence="5 6">Indiana</strain>
    </source>
</reference>
<dbReference type="InterPro" id="IPR044946">
    <property type="entry name" value="Restrct_endonuc_typeI_TRD_sf"/>
</dbReference>
<comment type="similarity">
    <text evidence="1">Belongs to the type-I restriction system S methylase family.</text>
</comment>
<dbReference type="RefSeq" id="WP_022770393.1">
    <property type="nucleotide sequence ID" value="NC_022575.1"/>
</dbReference>
<evidence type="ECO:0000256" key="1">
    <source>
        <dbReference type="ARBA" id="ARBA00010923"/>
    </source>
</evidence>
<dbReference type="HOGENOM" id="CLU_021095_4_1_14"/>
<keyword evidence="6" id="KW-1185">Reference proteome</keyword>
<sequence length="275" mass="31998">MFCHKNKWELTTLDKLVKIERGIANHKPNCDPSLFCQGNIPLVCCKEVSDSNYLKILKCNKYYNSKGLKQSKLFSENTICVVGCGNSAGDSAILNFSACLSPNLYGFNSYEGISDPKFIKYCFDYPKMKEKLMKLAKSSTAQPHLTLSKLLSIKFPCPPHDIQQKIGNILSSYDELIGNSERWIEVLQNIRTSIFKEWFVNLRFPSNNFIVYEPERERKDFLVIDNIKNSKKLEYLKKVKNQLNLQIKMENIHFFHLLEKIFLKVINIPMIRMQY</sequence>
<dbReference type="InterPro" id="IPR000055">
    <property type="entry name" value="Restrct_endonuc_typeI_TRD"/>
</dbReference>
<evidence type="ECO:0000256" key="3">
    <source>
        <dbReference type="ARBA" id="ARBA00023125"/>
    </source>
</evidence>
<protein>
    <recommendedName>
        <fullName evidence="4">Type I restriction modification DNA specificity domain-containing protein</fullName>
    </recommendedName>
</protein>
<dbReference type="GO" id="GO:0009307">
    <property type="term" value="P:DNA restriction-modification system"/>
    <property type="evidence" value="ECO:0007669"/>
    <property type="project" value="UniProtKB-KW"/>
</dbReference>
<dbReference type="PANTHER" id="PTHR30408:SF12">
    <property type="entry name" value="TYPE I RESTRICTION ENZYME MJAVIII SPECIFICITY SUBUNIT"/>
    <property type="match status" value="1"/>
</dbReference>
<proteinExistence type="inferred from homology"/>
<dbReference type="Gene3D" id="1.10.287.1120">
    <property type="entry name" value="Bipartite methylase S protein"/>
    <property type="match status" value="1"/>
</dbReference>
<dbReference type="EMBL" id="CP006771">
    <property type="protein sequence ID" value="AGX89255.1"/>
    <property type="molecule type" value="Genomic_DNA"/>
</dbReference>
<organism evidence="5 6">
    <name type="scientific">Mycoplasma parvum str. Indiana</name>
    <dbReference type="NCBI Taxonomy" id="1403316"/>
    <lineage>
        <taxon>Bacteria</taxon>
        <taxon>Bacillati</taxon>
        <taxon>Mycoplasmatota</taxon>
        <taxon>Mollicutes</taxon>
        <taxon>Mycoplasmataceae</taxon>
        <taxon>Mycoplasma</taxon>
    </lineage>
</organism>
<dbReference type="Pfam" id="PF01420">
    <property type="entry name" value="Methylase_S"/>
    <property type="match status" value="1"/>
</dbReference>
<dbReference type="PANTHER" id="PTHR30408">
    <property type="entry name" value="TYPE-1 RESTRICTION ENZYME ECOKI SPECIFICITY PROTEIN"/>
    <property type="match status" value="1"/>
</dbReference>
<dbReference type="PATRIC" id="fig|1403316.3.peg.491"/>
<dbReference type="OrthoDB" id="825893at2"/>
<dbReference type="STRING" id="1403316.PRV_02610"/>
<dbReference type="AlphaFoldDB" id="U5ND40"/>
<dbReference type="REBASE" id="71997">
    <property type="entry name" value="S.MpaIndORF2605P"/>
</dbReference>
<evidence type="ECO:0000313" key="5">
    <source>
        <dbReference type="EMBL" id="AGX89255.1"/>
    </source>
</evidence>
<keyword evidence="3" id="KW-0238">DNA-binding</keyword>
<name>U5ND40_9MOLU</name>
<gene>
    <name evidence="5" type="ORF">PRV_02610</name>
</gene>
<dbReference type="Proteomes" id="UP000017119">
    <property type="component" value="Chromosome"/>
</dbReference>
<evidence type="ECO:0000256" key="2">
    <source>
        <dbReference type="ARBA" id="ARBA00022747"/>
    </source>
</evidence>
<dbReference type="KEGG" id="mpv:PRV_02610"/>